<protein>
    <submittedName>
        <fullName evidence="1">Uncharacterized protein</fullName>
    </submittedName>
</protein>
<dbReference type="EMBL" id="ARYC01000062">
    <property type="protein sequence ID" value="KEJ83171.1"/>
    <property type="molecule type" value="Genomic_DNA"/>
</dbReference>
<name>A0A073I145_9SPIT</name>
<evidence type="ECO:0000313" key="1">
    <source>
        <dbReference type="EMBL" id="KEJ83171.1"/>
    </source>
</evidence>
<comment type="caution">
    <text evidence="1">The sequence shown here is derived from an EMBL/GenBank/DDBJ whole genome shotgun (WGS) entry which is preliminary data.</text>
</comment>
<keyword evidence="2" id="KW-1185">Reference proteome</keyword>
<reference evidence="2" key="1">
    <citation type="journal article" date="2014" name="Cell">
        <title>The Architecture of a Scrambled Genome Reveals Massive Levels of Genomic Rearrangement during Development.</title>
        <authorList>
            <person name="Chen X."/>
            <person name="Bracht J.R."/>
            <person name="Goldman A.D."/>
            <person name="Dolzhenko E."/>
            <person name="Clay D.M."/>
            <person name="Swart E.C."/>
            <person name="Perlman D.H."/>
            <person name="Doak T.G."/>
            <person name="Stuart A."/>
            <person name="Amemiya C.T."/>
            <person name="Sebra R.P."/>
            <person name="Landweber L.F."/>
        </authorList>
    </citation>
    <scope>NUCLEOTIDE SEQUENCE [LARGE SCALE GENOMIC DNA]</scope>
    <source>
        <strain evidence="2">JRB310</strain>
    </source>
</reference>
<organism evidence="1 2">
    <name type="scientific">Oxytricha trifallax</name>
    <dbReference type="NCBI Taxonomy" id="1172189"/>
    <lineage>
        <taxon>Eukaryota</taxon>
        <taxon>Sar</taxon>
        <taxon>Alveolata</taxon>
        <taxon>Ciliophora</taxon>
        <taxon>Intramacronucleata</taxon>
        <taxon>Spirotrichea</taxon>
        <taxon>Stichotrichia</taxon>
        <taxon>Sporadotrichida</taxon>
        <taxon>Oxytrichidae</taxon>
        <taxon>Oxytrichinae</taxon>
        <taxon>Oxytricha</taxon>
    </lineage>
</organism>
<sequence length="199" mass="23681">MEPILITIYERVKITLIKSKLILILNLIELYIIYNSTRKDENPPSICTVAKIKESKSLKKKYSNLMTQFERSEKVDKLTTQLENRNVRMAFGQMAQGDLRKFVVLLSLLLRKISKFKYPFLFIYQQIIKSSSWQFLIFYFSDEILRIVQSLKFIFMVNVQTLFHLMNKSRIERKPVIVVAIEQEELKSLSYEMMLKRAH</sequence>
<evidence type="ECO:0000313" key="2">
    <source>
        <dbReference type="Proteomes" id="UP000053232"/>
    </source>
</evidence>
<dbReference type="AlphaFoldDB" id="A0A073I145"/>
<proteinExistence type="predicted"/>
<gene>
    <name evidence="1" type="ORF">OXYTRIMIC_427</name>
</gene>
<dbReference type="Proteomes" id="UP000053232">
    <property type="component" value="Unassembled WGS sequence"/>
</dbReference>
<accession>A0A073I145</accession>